<keyword evidence="10" id="KW-1185">Reference proteome</keyword>
<evidence type="ECO:0000256" key="5">
    <source>
        <dbReference type="ARBA" id="ARBA00023004"/>
    </source>
</evidence>
<feature type="region of interest" description="Disordered" evidence="7">
    <location>
        <begin position="1"/>
        <end position="30"/>
    </location>
</feature>
<evidence type="ECO:0000256" key="3">
    <source>
        <dbReference type="ARBA" id="ARBA00022723"/>
    </source>
</evidence>
<evidence type="ECO:0000313" key="9">
    <source>
        <dbReference type="EMBL" id="MCP3732801.1"/>
    </source>
</evidence>
<comment type="cofactor">
    <cofactor evidence="1">
        <name>Fe cation</name>
        <dbReference type="ChEBI" id="CHEBI:24875"/>
    </cofactor>
</comment>
<proteinExistence type="predicted"/>
<dbReference type="Gene3D" id="3.90.380.10">
    <property type="entry name" value="Naphthalene 1,2-dioxygenase Alpha Subunit, Chain A, domain 1"/>
    <property type="match status" value="1"/>
</dbReference>
<dbReference type="EMBL" id="JAMLDX010000023">
    <property type="protein sequence ID" value="MCP3732801.1"/>
    <property type="molecule type" value="Genomic_DNA"/>
</dbReference>
<evidence type="ECO:0000313" key="10">
    <source>
        <dbReference type="Proteomes" id="UP001139451"/>
    </source>
</evidence>
<keyword evidence="4" id="KW-0560">Oxidoreductase</keyword>
<dbReference type="InterPro" id="IPR001663">
    <property type="entry name" value="Rng_hydr_dOase-A"/>
</dbReference>
<dbReference type="CDD" id="cd03469">
    <property type="entry name" value="Rieske_RO_Alpha_N"/>
    <property type="match status" value="1"/>
</dbReference>
<dbReference type="GO" id="GO:0005506">
    <property type="term" value="F:iron ion binding"/>
    <property type="evidence" value="ECO:0007669"/>
    <property type="project" value="InterPro"/>
</dbReference>
<dbReference type="Proteomes" id="UP001139451">
    <property type="component" value="Unassembled WGS sequence"/>
</dbReference>
<name>A0A9X2HR05_9SPHN</name>
<dbReference type="RefSeq" id="WP_254296550.1">
    <property type="nucleotide sequence ID" value="NZ_JAMLDX010000023.1"/>
</dbReference>
<evidence type="ECO:0000256" key="7">
    <source>
        <dbReference type="SAM" id="MobiDB-lite"/>
    </source>
</evidence>
<reference evidence="9" key="1">
    <citation type="submission" date="2022-05" db="EMBL/GenBank/DDBJ databases">
        <title>Sphingomonas sp. strain MG17 Genome sequencing and assembly.</title>
        <authorList>
            <person name="Kim I."/>
        </authorList>
    </citation>
    <scope>NUCLEOTIDE SEQUENCE</scope>
    <source>
        <strain evidence="9">MG17</strain>
    </source>
</reference>
<dbReference type="GO" id="GO:0051213">
    <property type="term" value="F:dioxygenase activity"/>
    <property type="evidence" value="ECO:0007669"/>
    <property type="project" value="UniProtKB-KW"/>
</dbReference>
<dbReference type="InterPro" id="IPR017941">
    <property type="entry name" value="Rieske_2Fe-2S"/>
</dbReference>
<evidence type="ECO:0000256" key="2">
    <source>
        <dbReference type="ARBA" id="ARBA00022714"/>
    </source>
</evidence>
<dbReference type="InterPro" id="IPR036922">
    <property type="entry name" value="Rieske_2Fe-2S_sf"/>
</dbReference>
<keyword evidence="6" id="KW-0411">Iron-sulfur</keyword>
<dbReference type="PRINTS" id="PR00090">
    <property type="entry name" value="RNGDIOXGNASE"/>
</dbReference>
<dbReference type="CDD" id="cd08882">
    <property type="entry name" value="RHO_alpha_C_MupW-like"/>
    <property type="match status" value="1"/>
</dbReference>
<dbReference type="GO" id="GO:0051537">
    <property type="term" value="F:2 iron, 2 sulfur cluster binding"/>
    <property type="evidence" value="ECO:0007669"/>
    <property type="project" value="UniProtKB-KW"/>
</dbReference>
<dbReference type="PROSITE" id="PS51296">
    <property type="entry name" value="RIESKE"/>
    <property type="match status" value="1"/>
</dbReference>
<dbReference type="SUPFAM" id="SSF50022">
    <property type="entry name" value="ISP domain"/>
    <property type="match status" value="1"/>
</dbReference>
<dbReference type="AlphaFoldDB" id="A0A9X2HR05"/>
<dbReference type="Gene3D" id="2.102.10.10">
    <property type="entry name" value="Rieske [2Fe-2S] iron-sulphur domain"/>
    <property type="match status" value="1"/>
</dbReference>
<dbReference type="PANTHER" id="PTHR43756:SF5">
    <property type="entry name" value="CHOLINE MONOOXYGENASE, CHLOROPLASTIC"/>
    <property type="match status" value="1"/>
</dbReference>
<dbReference type="InterPro" id="IPR015879">
    <property type="entry name" value="Ring_hydroxy_dOase_asu_C_dom"/>
</dbReference>
<feature type="domain" description="Rieske" evidence="8">
    <location>
        <begin position="93"/>
        <end position="199"/>
    </location>
</feature>
<dbReference type="Pfam" id="PF00355">
    <property type="entry name" value="Rieske"/>
    <property type="match status" value="1"/>
</dbReference>
<organism evidence="9 10">
    <name type="scientific">Sphingomonas tagetis</name>
    <dbReference type="NCBI Taxonomy" id="2949092"/>
    <lineage>
        <taxon>Bacteria</taxon>
        <taxon>Pseudomonadati</taxon>
        <taxon>Pseudomonadota</taxon>
        <taxon>Alphaproteobacteria</taxon>
        <taxon>Sphingomonadales</taxon>
        <taxon>Sphingomonadaceae</taxon>
        <taxon>Sphingomonas</taxon>
    </lineage>
</organism>
<dbReference type="Pfam" id="PF00848">
    <property type="entry name" value="Ring_hydroxyl_A"/>
    <property type="match status" value="1"/>
</dbReference>
<feature type="compositionally biased region" description="Basic and acidic residues" evidence="7">
    <location>
        <begin position="1"/>
        <end position="17"/>
    </location>
</feature>
<evidence type="ECO:0000256" key="1">
    <source>
        <dbReference type="ARBA" id="ARBA00001962"/>
    </source>
</evidence>
<evidence type="ECO:0000256" key="4">
    <source>
        <dbReference type="ARBA" id="ARBA00023002"/>
    </source>
</evidence>
<sequence>MADDRRPHAPEIEKSIPESRNVNIANPSMPIAEAPGLTYQQLLDREDIDPPPPPVSRFHNPVDLGVEPIKASRYTSREFFELEVEKMWLKTWQYTCREEEIPNAGDTYVFDLVGRSVLIVRQQDGAIKALQNVCRHRGRKLATHGGCKSRLRCPYHGLTWNIDGSFQHNPFAWDFPQVDEAAFGLPELRLETWAGFIFINFDADAAPLLGLLGAYPEHMDHFQIDDSYKAVHLGKVVNANWKACAEAFLESSHVIGTHPQAASYAGYDQVQYDLISDHVTRFVVPMGVTSEVWTGPELSDEQKIRAALGNGSRGGPPGAALAKPLREGQTMRNYLAEIARENLERDTGYDFSARSDGELLDGFSYDVFPNTHIWGGFTVKICYRIRPYGMDHERSLLEIFLMKIKPKGTNPAPAQYRLLGPDELLADAPELGGSYLGGLLDQDVANLGPQQDGLRALGPDGELTFGRYSDMRCRNLHRMIDDYLAR</sequence>
<keyword evidence="2" id="KW-0001">2Fe-2S</keyword>
<dbReference type="SUPFAM" id="SSF55961">
    <property type="entry name" value="Bet v1-like"/>
    <property type="match status" value="1"/>
</dbReference>
<keyword evidence="3" id="KW-0479">Metal-binding</keyword>
<evidence type="ECO:0000259" key="8">
    <source>
        <dbReference type="PROSITE" id="PS51296"/>
    </source>
</evidence>
<gene>
    <name evidence="9" type="ORF">M9978_20485</name>
</gene>
<keyword evidence="9" id="KW-0223">Dioxygenase</keyword>
<evidence type="ECO:0000256" key="6">
    <source>
        <dbReference type="ARBA" id="ARBA00023014"/>
    </source>
</evidence>
<comment type="caution">
    <text evidence="9">The sequence shown here is derived from an EMBL/GenBank/DDBJ whole genome shotgun (WGS) entry which is preliminary data.</text>
</comment>
<accession>A0A9X2HR05</accession>
<dbReference type="PANTHER" id="PTHR43756">
    <property type="entry name" value="CHOLINE MONOOXYGENASE, CHLOROPLASTIC"/>
    <property type="match status" value="1"/>
</dbReference>
<keyword evidence="5" id="KW-0408">Iron</keyword>
<protein>
    <submittedName>
        <fullName evidence="9">Aromatic ring-hydroxylating dioxygenase subunit alpha</fullName>
    </submittedName>
</protein>